<dbReference type="OrthoDB" id="7067800at2"/>
<dbReference type="GO" id="GO:0004061">
    <property type="term" value="F:arylformamidase activity"/>
    <property type="evidence" value="ECO:0007669"/>
    <property type="project" value="InterPro"/>
</dbReference>
<dbReference type="GO" id="GO:0019441">
    <property type="term" value="P:L-tryptophan catabolic process to kynurenine"/>
    <property type="evidence" value="ECO:0007669"/>
    <property type="project" value="InterPro"/>
</dbReference>
<dbReference type="EMBL" id="FOND01000034">
    <property type="protein sequence ID" value="SFF93312.1"/>
    <property type="molecule type" value="Genomic_DNA"/>
</dbReference>
<dbReference type="AlphaFoldDB" id="A0A1I2MPD8"/>
<name>A0A1I2MPD8_9ACTN</name>
<dbReference type="PANTHER" id="PTHR31118">
    <property type="entry name" value="CYCLASE-LIKE PROTEIN 2"/>
    <property type="match status" value="1"/>
</dbReference>
<dbReference type="SUPFAM" id="SSF102198">
    <property type="entry name" value="Putative cyclase"/>
    <property type="match status" value="1"/>
</dbReference>
<dbReference type="PANTHER" id="PTHR31118:SF12">
    <property type="entry name" value="CYCLASE-LIKE PROTEIN 2"/>
    <property type="match status" value="1"/>
</dbReference>
<dbReference type="InterPro" id="IPR037175">
    <property type="entry name" value="KFase_sf"/>
</dbReference>
<evidence type="ECO:0000313" key="2">
    <source>
        <dbReference type="Proteomes" id="UP000198589"/>
    </source>
</evidence>
<dbReference type="Gene3D" id="3.50.30.50">
    <property type="entry name" value="Putative cyclase"/>
    <property type="match status" value="1"/>
</dbReference>
<dbReference type="STRING" id="1798228.SAMN05216574_13414"/>
<dbReference type="Proteomes" id="UP000198589">
    <property type="component" value="Unassembled WGS sequence"/>
</dbReference>
<reference evidence="2" key="1">
    <citation type="submission" date="2016-10" db="EMBL/GenBank/DDBJ databases">
        <authorList>
            <person name="Varghese N."/>
            <person name="Submissions S."/>
        </authorList>
    </citation>
    <scope>NUCLEOTIDE SEQUENCE [LARGE SCALE GENOMIC DNA]</scope>
    <source>
        <strain evidence="2">DSM 46838</strain>
    </source>
</reference>
<protein>
    <submittedName>
        <fullName evidence="1">Kynurenine formamidase</fullName>
    </submittedName>
</protein>
<dbReference type="InterPro" id="IPR007325">
    <property type="entry name" value="KFase/CYL"/>
</dbReference>
<gene>
    <name evidence="1" type="ORF">SAMN05216574_13414</name>
</gene>
<accession>A0A1I2MPD8</accession>
<dbReference type="RefSeq" id="WP_092203943.1">
    <property type="nucleotide sequence ID" value="NZ_FOND01000034.1"/>
</dbReference>
<proteinExistence type="predicted"/>
<evidence type="ECO:0000313" key="1">
    <source>
        <dbReference type="EMBL" id="SFF93312.1"/>
    </source>
</evidence>
<sequence>MSVLSSFAEALSTGAVEVVDLTAPLSSDTPVIALPEQFAQTASFQLEELSRYDDRGPAWYWNNFRTGEHTGTHFDAPNHWVTGRDGDDVASVPASRFIAPAVVLDFSAQAADDPDFLLEVEHVRAWEAEHGPLPAGGWLLFRTGWSARSASQQEFLNADETGPHTPGLSPACARWLAEETPVIGLGVETVGTDAGGAHSFDPPFPCHAALMGSGKYGLTQLQNLDRLPATGALVVAAPLPIVSGSGSPLRAVALVERG</sequence>
<dbReference type="Pfam" id="PF04199">
    <property type="entry name" value="Cyclase"/>
    <property type="match status" value="1"/>
</dbReference>
<keyword evidence="2" id="KW-1185">Reference proteome</keyword>
<organism evidence="1 2">
    <name type="scientific">Blastococcus tunisiensis</name>
    <dbReference type="NCBI Taxonomy" id="1798228"/>
    <lineage>
        <taxon>Bacteria</taxon>
        <taxon>Bacillati</taxon>
        <taxon>Actinomycetota</taxon>
        <taxon>Actinomycetes</taxon>
        <taxon>Geodermatophilales</taxon>
        <taxon>Geodermatophilaceae</taxon>
        <taxon>Blastococcus</taxon>
    </lineage>
</organism>